<proteinExistence type="predicted"/>
<feature type="region of interest" description="Disordered" evidence="1">
    <location>
        <begin position="327"/>
        <end position="351"/>
    </location>
</feature>
<feature type="region of interest" description="Disordered" evidence="1">
    <location>
        <begin position="477"/>
        <end position="498"/>
    </location>
</feature>
<gene>
    <name evidence="3" type="ORF">HK103_003272</name>
</gene>
<feature type="compositionally biased region" description="Low complexity" evidence="1">
    <location>
        <begin position="480"/>
        <end position="498"/>
    </location>
</feature>
<feature type="compositionally biased region" description="Polar residues" evidence="1">
    <location>
        <begin position="327"/>
        <end position="347"/>
    </location>
</feature>
<dbReference type="InterPro" id="IPR050266">
    <property type="entry name" value="AB_hydrolase_sf"/>
</dbReference>
<name>A0AAD5UCH9_9FUNG</name>
<sequence length="498" mass="56945">AGKMNYLFPAVSDAFLKIKSKDWLGEIAVEDSKTTKGYTFLCFPGIGDVRYSYRFFANHYSGDNRVVVADLRGTGDSDSSFTEYTPESVAEDYNQLIEKLELKDVILVGSSLAASSAILASSNPQVKGAILLDKYFAPLSYLLFTKPWGPSAWVSYWQGLFKRADKPEMHEEHIKKISQMVSAPGKVNNIGRFARSSKQNASEQLDKVNIPVLLILGDQDPDYPDPKAEGDLYKEKIKNSELHILNKVDSFLKQQAEVHAAHMATIAAQMGESRKYPPQNNMPLRTVYVQQVQSNQGQFVGYSGQQRQYQNMASPASQQVYAQPPQYRNTNVQPGQNINRQPTQYNGPRQAPPEQIQVMRQPQTGNKVPVYVQQVPRQPSQEQLQQQQLKQLQSQIQQNVMQQQAVQHQLMQQQTQQKNAAQHQMMQQQYQQPVQGQYVQQAQQYQQQHQQFLSQYQKEKPPQYQDARAILANVIQRPDQNQSQQQYQGYQQQAYYQK</sequence>
<evidence type="ECO:0000313" key="4">
    <source>
        <dbReference type="Proteomes" id="UP001210925"/>
    </source>
</evidence>
<feature type="non-terminal residue" evidence="3">
    <location>
        <position position="498"/>
    </location>
</feature>
<organism evidence="3 4">
    <name type="scientific">Boothiomyces macroporosus</name>
    <dbReference type="NCBI Taxonomy" id="261099"/>
    <lineage>
        <taxon>Eukaryota</taxon>
        <taxon>Fungi</taxon>
        <taxon>Fungi incertae sedis</taxon>
        <taxon>Chytridiomycota</taxon>
        <taxon>Chytridiomycota incertae sedis</taxon>
        <taxon>Chytridiomycetes</taxon>
        <taxon>Rhizophydiales</taxon>
        <taxon>Terramycetaceae</taxon>
        <taxon>Boothiomyces</taxon>
    </lineage>
</organism>
<evidence type="ECO:0000313" key="3">
    <source>
        <dbReference type="EMBL" id="KAJ3250695.1"/>
    </source>
</evidence>
<dbReference type="Gene3D" id="3.40.50.1820">
    <property type="entry name" value="alpha/beta hydrolase"/>
    <property type="match status" value="1"/>
</dbReference>
<dbReference type="SUPFAM" id="SSF53474">
    <property type="entry name" value="alpha/beta-Hydrolases"/>
    <property type="match status" value="1"/>
</dbReference>
<dbReference type="Proteomes" id="UP001210925">
    <property type="component" value="Unassembled WGS sequence"/>
</dbReference>
<evidence type="ECO:0000259" key="2">
    <source>
        <dbReference type="Pfam" id="PF00561"/>
    </source>
</evidence>
<keyword evidence="4" id="KW-1185">Reference proteome</keyword>
<dbReference type="Pfam" id="PF00561">
    <property type="entry name" value="Abhydrolase_1"/>
    <property type="match status" value="1"/>
</dbReference>
<evidence type="ECO:0000256" key="1">
    <source>
        <dbReference type="SAM" id="MobiDB-lite"/>
    </source>
</evidence>
<dbReference type="EMBL" id="JADGKB010000231">
    <property type="protein sequence ID" value="KAJ3250695.1"/>
    <property type="molecule type" value="Genomic_DNA"/>
</dbReference>
<dbReference type="InterPro" id="IPR000073">
    <property type="entry name" value="AB_hydrolase_1"/>
</dbReference>
<dbReference type="AlphaFoldDB" id="A0AAD5UCH9"/>
<dbReference type="PANTHER" id="PTHR43798:SF33">
    <property type="entry name" value="HYDROLASE, PUTATIVE (AFU_ORTHOLOGUE AFUA_2G14860)-RELATED"/>
    <property type="match status" value="1"/>
</dbReference>
<dbReference type="InterPro" id="IPR029058">
    <property type="entry name" value="AB_hydrolase_fold"/>
</dbReference>
<comment type="caution">
    <text evidence="3">The sequence shown here is derived from an EMBL/GenBank/DDBJ whole genome shotgun (WGS) entry which is preliminary data.</text>
</comment>
<protein>
    <recommendedName>
        <fullName evidence="2">AB hydrolase-1 domain-containing protein</fullName>
    </recommendedName>
</protein>
<dbReference type="PANTHER" id="PTHR43798">
    <property type="entry name" value="MONOACYLGLYCEROL LIPASE"/>
    <property type="match status" value="1"/>
</dbReference>
<accession>A0AAD5UCH9</accession>
<feature type="domain" description="AB hydrolase-1" evidence="2">
    <location>
        <begin position="39"/>
        <end position="134"/>
    </location>
</feature>
<reference evidence="3" key="1">
    <citation type="submission" date="2020-05" db="EMBL/GenBank/DDBJ databases">
        <title>Phylogenomic resolution of chytrid fungi.</title>
        <authorList>
            <person name="Stajich J.E."/>
            <person name="Amses K."/>
            <person name="Simmons R."/>
            <person name="Seto K."/>
            <person name="Myers J."/>
            <person name="Bonds A."/>
            <person name="Quandt C.A."/>
            <person name="Barry K."/>
            <person name="Liu P."/>
            <person name="Grigoriev I."/>
            <person name="Longcore J.E."/>
            <person name="James T.Y."/>
        </authorList>
    </citation>
    <scope>NUCLEOTIDE SEQUENCE</scope>
    <source>
        <strain evidence="3">PLAUS21</strain>
    </source>
</reference>
<dbReference type="GO" id="GO:0016020">
    <property type="term" value="C:membrane"/>
    <property type="evidence" value="ECO:0007669"/>
    <property type="project" value="TreeGrafter"/>
</dbReference>